<dbReference type="InterPro" id="IPR015943">
    <property type="entry name" value="WD40/YVTN_repeat-like_dom_sf"/>
</dbReference>
<dbReference type="InterPro" id="IPR052301">
    <property type="entry name" value="SCF_F-box/WD-repeat"/>
</dbReference>
<dbReference type="EMBL" id="KV423967">
    <property type="protein sequence ID" value="KZT57155.1"/>
    <property type="molecule type" value="Genomic_DNA"/>
</dbReference>
<reference evidence="3 4" key="1">
    <citation type="journal article" date="2016" name="Mol. Biol. Evol.">
        <title>Comparative Genomics of Early-Diverging Mushroom-Forming Fungi Provides Insights into the Origins of Lignocellulose Decay Capabilities.</title>
        <authorList>
            <person name="Nagy L.G."/>
            <person name="Riley R."/>
            <person name="Tritt A."/>
            <person name="Adam C."/>
            <person name="Daum C."/>
            <person name="Floudas D."/>
            <person name="Sun H."/>
            <person name="Yadav J.S."/>
            <person name="Pangilinan J."/>
            <person name="Larsson K.H."/>
            <person name="Matsuura K."/>
            <person name="Barry K."/>
            <person name="Labutti K."/>
            <person name="Kuo R."/>
            <person name="Ohm R.A."/>
            <person name="Bhattacharya S.S."/>
            <person name="Shirouzu T."/>
            <person name="Yoshinaga Y."/>
            <person name="Martin F.M."/>
            <person name="Grigoriev I.V."/>
            <person name="Hibbett D.S."/>
        </authorList>
    </citation>
    <scope>NUCLEOTIDE SEQUENCE [LARGE SCALE GENOMIC DNA]</scope>
    <source>
        <strain evidence="3 4">HHB12733</strain>
    </source>
</reference>
<evidence type="ECO:0000313" key="3">
    <source>
        <dbReference type="EMBL" id="KZT57155.1"/>
    </source>
</evidence>
<dbReference type="InParanoid" id="A0A165FSQ8"/>
<dbReference type="InterPro" id="IPR001810">
    <property type="entry name" value="F-box_dom"/>
</dbReference>
<accession>A0A165FSQ8</accession>
<keyword evidence="1" id="KW-0732">Signal</keyword>
<evidence type="ECO:0000256" key="1">
    <source>
        <dbReference type="SAM" id="SignalP"/>
    </source>
</evidence>
<dbReference type="SUPFAM" id="SSF50978">
    <property type="entry name" value="WD40 repeat-like"/>
    <property type="match status" value="1"/>
</dbReference>
<dbReference type="PANTHER" id="PTHR14381">
    <property type="entry name" value="DACTYLIN"/>
    <property type="match status" value="1"/>
</dbReference>
<dbReference type="GO" id="GO:0019005">
    <property type="term" value="C:SCF ubiquitin ligase complex"/>
    <property type="evidence" value="ECO:0007669"/>
    <property type="project" value="TreeGrafter"/>
</dbReference>
<dbReference type="Gene3D" id="1.20.1280.50">
    <property type="match status" value="1"/>
</dbReference>
<feature type="chain" id="PRO_5007857839" description="F-box domain-containing protein" evidence="1">
    <location>
        <begin position="21"/>
        <end position="457"/>
    </location>
</feature>
<dbReference type="Pfam" id="PF12937">
    <property type="entry name" value="F-box-like"/>
    <property type="match status" value="1"/>
</dbReference>
<feature type="signal peptide" evidence="1">
    <location>
        <begin position="1"/>
        <end position="20"/>
    </location>
</feature>
<feature type="domain" description="F-box" evidence="2">
    <location>
        <begin position="1"/>
        <end position="45"/>
    </location>
</feature>
<evidence type="ECO:0000313" key="4">
    <source>
        <dbReference type="Proteomes" id="UP000076842"/>
    </source>
</evidence>
<keyword evidence="4" id="KW-1185">Reference proteome</keyword>
<dbReference type="CDD" id="cd09917">
    <property type="entry name" value="F-box_SF"/>
    <property type="match status" value="1"/>
</dbReference>
<dbReference type="SUPFAM" id="SSF81383">
    <property type="entry name" value="F-box domain"/>
    <property type="match status" value="1"/>
</dbReference>
<protein>
    <recommendedName>
        <fullName evidence="2">F-box domain-containing protein</fullName>
    </recommendedName>
</protein>
<dbReference type="InterPro" id="IPR036047">
    <property type="entry name" value="F-box-like_dom_sf"/>
</dbReference>
<dbReference type="AlphaFoldDB" id="A0A165FSQ8"/>
<dbReference type="InterPro" id="IPR036322">
    <property type="entry name" value="WD40_repeat_dom_sf"/>
</dbReference>
<sequence length="457" mass="50439">MFLVFLPVEILLAICQDLEAQELCTLARTCRALHHLMENLVWSDYLIRHPRASITQRCAGSARQIAAYNYLVDRSWSSRSYVARAITESWPRMRPVLALSPTRLAIGAGEQVMLFSVPDAASGRREQLTAPTTHRIHPRDSRRDISALCFLPDGEQHRTLLVARVDGVVQRFQLSPDERTLQPTARFDHPASGVLALSVAEDTAVAAARNGVISFIPFRSPWTKPSTMTVHSKPWAVHLGPERNRLAVGTVGLHPLNVYHVTPSGPISTHPTVLGGAQRASAVYDICHASEGSIWASASSDVLISGWYDGVTRLHDLRQKGRTPCLSLHDPWDDSSVYSVAAGGGGSCHIASGSSRHGIVRLWDVRQPKAGWSAFSPGKDASPVYSIVMESSRLFGITEARAFVMDFDPHVHHTDYPATPIAEKVARRERDKSLLGEWTPHYLHGLMKLDTSRSPQR</sequence>
<dbReference type="Proteomes" id="UP000076842">
    <property type="component" value="Unassembled WGS sequence"/>
</dbReference>
<dbReference type="PROSITE" id="PS50181">
    <property type="entry name" value="FBOX"/>
    <property type="match status" value="1"/>
</dbReference>
<dbReference type="OrthoDB" id="1259151at2759"/>
<dbReference type="Gene3D" id="2.130.10.10">
    <property type="entry name" value="YVTN repeat-like/Quinoprotein amine dehydrogenase"/>
    <property type="match status" value="2"/>
</dbReference>
<name>A0A165FSQ8_9BASI</name>
<gene>
    <name evidence="3" type="ORF">CALCODRAFT_483373</name>
</gene>
<dbReference type="GO" id="GO:0031146">
    <property type="term" value="P:SCF-dependent proteasomal ubiquitin-dependent protein catabolic process"/>
    <property type="evidence" value="ECO:0007669"/>
    <property type="project" value="TreeGrafter"/>
</dbReference>
<evidence type="ECO:0000259" key="2">
    <source>
        <dbReference type="PROSITE" id="PS50181"/>
    </source>
</evidence>
<proteinExistence type="predicted"/>
<dbReference type="PANTHER" id="PTHR14381:SF1">
    <property type="entry name" value="F-BOX_WD REPEAT-CONTAINING PROTEIN 4"/>
    <property type="match status" value="1"/>
</dbReference>
<organism evidence="3 4">
    <name type="scientific">Calocera cornea HHB12733</name>
    <dbReference type="NCBI Taxonomy" id="1353952"/>
    <lineage>
        <taxon>Eukaryota</taxon>
        <taxon>Fungi</taxon>
        <taxon>Dikarya</taxon>
        <taxon>Basidiomycota</taxon>
        <taxon>Agaricomycotina</taxon>
        <taxon>Dacrymycetes</taxon>
        <taxon>Dacrymycetales</taxon>
        <taxon>Dacrymycetaceae</taxon>
        <taxon>Calocera</taxon>
    </lineage>
</organism>